<keyword evidence="1" id="KW-0812">Transmembrane</keyword>
<protein>
    <submittedName>
        <fullName evidence="2">Uncharacterized protein</fullName>
    </submittedName>
</protein>
<proteinExistence type="predicted"/>
<name>A0A1H5NIM1_9PSED</name>
<sequence>MLLKLCRDGLLYALALYLFAGGYSDFDVTHWPVGLRWILVGTWLLVMFCLWEGHRERAKRARARENWPAPPEK</sequence>
<evidence type="ECO:0000313" key="2">
    <source>
        <dbReference type="EMBL" id="SEF00677.1"/>
    </source>
</evidence>
<reference evidence="2 3" key="1">
    <citation type="submission" date="2016-10" db="EMBL/GenBank/DDBJ databases">
        <authorList>
            <person name="de Groot N.N."/>
        </authorList>
    </citation>
    <scope>NUCLEOTIDE SEQUENCE [LARGE SCALE GENOMIC DNA]</scope>
    <source>
        <strain evidence="2 3">BS3662</strain>
    </source>
</reference>
<keyword evidence="1" id="KW-0472">Membrane</keyword>
<accession>A0A1H5NIM1</accession>
<evidence type="ECO:0000313" key="3">
    <source>
        <dbReference type="Proteomes" id="UP000198985"/>
    </source>
</evidence>
<gene>
    <name evidence="2" type="ORF">SAMN04490194_6047</name>
</gene>
<dbReference type="AlphaFoldDB" id="A0A1H5NIM1"/>
<dbReference type="RefSeq" id="WP_084320209.1">
    <property type="nucleotide sequence ID" value="NZ_FNTY01000002.1"/>
</dbReference>
<dbReference type="EMBL" id="FNTY01000002">
    <property type="protein sequence ID" value="SEF00677.1"/>
    <property type="molecule type" value="Genomic_DNA"/>
</dbReference>
<keyword evidence="1" id="KW-1133">Transmembrane helix</keyword>
<feature type="transmembrane region" description="Helical" evidence="1">
    <location>
        <begin position="34"/>
        <end position="51"/>
    </location>
</feature>
<evidence type="ECO:0000256" key="1">
    <source>
        <dbReference type="SAM" id="Phobius"/>
    </source>
</evidence>
<dbReference type="Proteomes" id="UP000198985">
    <property type="component" value="Unassembled WGS sequence"/>
</dbReference>
<organism evidence="2 3">
    <name type="scientific">Pseudomonas migulae</name>
    <dbReference type="NCBI Taxonomy" id="78543"/>
    <lineage>
        <taxon>Bacteria</taxon>
        <taxon>Pseudomonadati</taxon>
        <taxon>Pseudomonadota</taxon>
        <taxon>Gammaproteobacteria</taxon>
        <taxon>Pseudomonadales</taxon>
        <taxon>Pseudomonadaceae</taxon>
        <taxon>Pseudomonas</taxon>
    </lineage>
</organism>